<feature type="transmembrane region" description="Helical" evidence="4">
    <location>
        <begin position="252"/>
        <end position="271"/>
    </location>
</feature>
<keyword evidence="4" id="KW-1133">Transmembrane helix</keyword>
<evidence type="ECO:0000259" key="5">
    <source>
        <dbReference type="PROSITE" id="PS51007"/>
    </source>
</evidence>
<dbReference type="EMBL" id="CAADFE010000028">
    <property type="protein sequence ID" value="VFJ71662.1"/>
    <property type="molecule type" value="Genomic_DNA"/>
</dbReference>
<reference evidence="6" key="1">
    <citation type="submission" date="2019-02" db="EMBL/GenBank/DDBJ databases">
        <authorList>
            <person name="Gruber-Vodicka R. H."/>
            <person name="Seah K. B. B."/>
        </authorList>
    </citation>
    <scope>NUCLEOTIDE SEQUENCE</scope>
    <source>
        <strain evidence="6">BECK_BZ131</strain>
    </source>
</reference>
<keyword evidence="2 3" id="KW-0408">Iron</keyword>
<gene>
    <name evidence="6" type="ORF">BECKFW1821C_GA0114237_102815</name>
</gene>
<sequence>MEAYLFEVLHLILRYFHMVAGIAWIGASFYFIWLDNHLEEPPQWKKDKGVKGDLWAIHGGGFYEVAKYANGPEAMPGNLHWFKWEAYTTWLTGFFLFGLLYHVGADAYLLDADKSSIGTAAAVCISIGSLVAGWFIYDALCRSPLVNNGLLFAAFIVCFIALFAFILDKFFQDRAVYIHVGAVIGTCMVGNVFFNIMPSQRYMVGEVMAGRTPDPKPGIMAKLRSTHNNYATLPVLFIMISNHFAFTFAHDYGWQVLVVLFIIGMWIRHYFNLKHRGVRKPSLFLSGFLAFLLLMAVIAPWRGGSETNNAKVQIEISDTQAMRIVDRHCTECHSATPRSNTFVAPPNGLILDDLTVVKATKDRIYNRAIIAKDMPLANATGMSDEERAIFGQWLEQLP</sequence>
<protein>
    <submittedName>
        <fullName evidence="6">Uncharacterized membrane protein</fullName>
    </submittedName>
</protein>
<feature type="transmembrane region" description="Helical" evidence="4">
    <location>
        <begin position="230"/>
        <end position="246"/>
    </location>
</feature>
<evidence type="ECO:0000256" key="2">
    <source>
        <dbReference type="ARBA" id="ARBA00023004"/>
    </source>
</evidence>
<feature type="transmembrane region" description="Helical" evidence="4">
    <location>
        <begin position="283"/>
        <end position="301"/>
    </location>
</feature>
<keyword evidence="4" id="KW-0472">Membrane</keyword>
<evidence type="ECO:0000256" key="4">
    <source>
        <dbReference type="SAM" id="Phobius"/>
    </source>
</evidence>
<organism evidence="6">
    <name type="scientific">Candidatus Kentrum sp. FW</name>
    <dbReference type="NCBI Taxonomy" id="2126338"/>
    <lineage>
        <taxon>Bacteria</taxon>
        <taxon>Pseudomonadati</taxon>
        <taxon>Pseudomonadota</taxon>
        <taxon>Gammaproteobacteria</taxon>
        <taxon>Candidatus Kentrum</taxon>
    </lineage>
</organism>
<feature type="transmembrane region" description="Helical" evidence="4">
    <location>
        <begin position="149"/>
        <end position="170"/>
    </location>
</feature>
<dbReference type="Pfam" id="PF06181">
    <property type="entry name" value="Urate_ox_N"/>
    <property type="match status" value="1"/>
</dbReference>
<dbReference type="AlphaFoldDB" id="A0A450TT03"/>
<feature type="domain" description="Cytochrome c" evidence="5">
    <location>
        <begin position="316"/>
        <end position="398"/>
    </location>
</feature>
<evidence type="ECO:0000256" key="1">
    <source>
        <dbReference type="ARBA" id="ARBA00022723"/>
    </source>
</evidence>
<proteinExistence type="predicted"/>
<evidence type="ECO:0000313" key="6">
    <source>
        <dbReference type="EMBL" id="VFJ71662.1"/>
    </source>
</evidence>
<dbReference type="InterPro" id="IPR010389">
    <property type="entry name" value="Urate_ox_N"/>
</dbReference>
<dbReference type="GO" id="GO:0046872">
    <property type="term" value="F:metal ion binding"/>
    <property type="evidence" value="ECO:0007669"/>
    <property type="project" value="UniProtKB-KW"/>
</dbReference>
<accession>A0A450TT03</accession>
<feature type="transmembrane region" description="Helical" evidence="4">
    <location>
        <begin position="176"/>
        <end position="194"/>
    </location>
</feature>
<feature type="transmembrane region" description="Helical" evidence="4">
    <location>
        <begin position="116"/>
        <end position="137"/>
    </location>
</feature>
<keyword evidence="3" id="KW-0349">Heme</keyword>
<dbReference type="PROSITE" id="PS51007">
    <property type="entry name" value="CYTC"/>
    <property type="match status" value="1"/>
</dbReference>
<feature type="transmembrane region" description="Helical" evidence="4">
    <location>
        <begin position="12"/>
        <end position="33"/>
    </location>
</feature>
<keyword evidence="1 3" id="KW-0479">Metal-binding</keyword>
<feature type="transmembrane region" description="Helical" evidence="4">
    <location>
        <begin position="84"/>
        <end position="104"/>
    </location>
</feature>
<dbReference type="InterPro" id="IPR009056">
    <property type="entry name" value="Cyt_c-like_dom"/>
</dbReference>
<keyword evidence="4" id="KW-0812">Transmembrane</keyword>
<evidence type="ECO:0000256" key="3">
    <source>
        <dbReference type="PROSITE-ProRule" id="PRU00433"/>
    </source>
</evidence>
<name>A0A450TT03_9GAMM</name>
<dbReference type="GO" id="GO:0009055">
    <property type="term" value="F:electron transfer activity"/>
    <property type="evidence" value="ECO:0007669"/>
    <property type="project" value="InterPro"/>
</dbReference>
<dbReference type="GO" id="GO:0020037">
    <property type="term" value="F:heme binding"/>
    <property type="evidence" value="ECO:0007669"/>
    <property type="project" value="InterPro"/>
</dbReference>